<comment type="catalytic activity">
    <reaction evidence="5">
        <text>3'-dephospho-CoA + ATP = ADP + CoA + H(+)</text>
        <dbReference type="Rhea" id="RHEA:18245"/>
        <dbReference type="ChEBI" id="CHEBI:15378"/>
        <dbReference type="ChEBI" id="CHEBI:30616"/>
        <dbReference type="ChEBI" id="CHEBI:57287"/>
        <dbReference type="ChEBI" id="CHEBI:57328"/>
        <dbReference type="ChEBI" id="CHEBI:456216"/>
        <dbReference type="EC" id="2.7.1.24"/>
    </reaction>
</comment>
<evidence type="ECO:0000256" key="5">
    <source>
        <dbReference type="HAMAP-Rule" id="MF_00376"/>
    </source>
</evidence>
<evidence type="ECO:0000313" key="8">
    <source>
        <dbReference type="Proteomes" id="UP001501169"/>
    </source>
</evidence>
<dbReference type="Proteomes" id="UP001501169">
    <property type="component" value="Unassembled WGS sequence"/>
</dbReference>
<comment type="pathway">
    <text evidence="5">Cofactor biosynthesis; coenzyme A biosynthesis; CoA from (R)-pantothenate: step 5/5.</text>
</comment>
<evidence type="ECO:0000256" key="1">
    <source>
        <dbReference type="ARBA" id="ARBA00009018"/>
    </source>
</evidence>
<keyword evidence="5" id="KW-0808">Transferase</keyword>
<keyword evidence="3 5" id="KW-0067">ATP-binding</keyword>
<comment type="similarity">
    <text evidence="1 5">Belongs to the CoaE family.</text>
</comment>
<dbReference type="PANTHER" id="PTHR10695">
    <property type="entry name" value="DEPHOSPHO-COA KINASE-RELATED"/>
    <property type="match status" value="1"/>
</dbReference>
<dbReference type="InterPro" id="IPR027417">
    <property type="entry name" value="P-loop_NTPase"/>
</dbReference>
<comment type="subcellular location">
    <subcellularLocation>
        <location evidence="5">Cytoplasm</location>
    </subcellularLocation>
</comment>
<dbReference type="InterPro" id="IPR001977">
    <property type="entry name" value="Depp_CoAkinase"/>
</dbReference>
<keyword evidence="4 5" id="KW-0173">Coenzyme A biosynthesis</keyword>
<evidence type="ECO:0000313" key="7">
    <source>
        <dbReference type="EMBL" id="GAA0550086.1"/>
    </source>
</evidence>
<dbReference type="SUPFAM" id="SSF52540">
    <property type="entry name" value="P-loop containing nucleoside triphosphate hydrolases"/>
    <property type="match status" value="1"/>
</dbReference>
<keyword evidence="8" id="KW-1185">Reference proteome</keyword>
<proteinExistence type="inferred from homology"/>
<evidence type="ECO:0000256" key="6">
    <source>
        <dbReference type="NCBIfam" id="TIGR00152"/>
    </source>
</evidence>
<evidence type="ECO:0000256" key="4">
    <source>
        <dbReference type="ARBA" id="ARBA00022993"/>
    </source>
</evidence>
<evidence type="ECO:0000256" key="2">
    <source>
        <dbReference type="ARBA" id="ARBA00022741"/>
    </source>
</evidence>
<reference evidence="7 8" key="1">
    <citation type="journal article" date="2019" name="Int. J. Syst. Evol. Microbiol.">
        <title>The Global Catalogue of Microorganisms (GCM) 10K type strain sequencing project: providing services to taxonomists for standard genome sequencing and annotation.</title>
        <authorList>
            <consortium name="The Broad Institute Genomics Platform"/>
            <consortium name="The Broad Institute Genome Sequencing Center for Infectious Disease"/>
            <person name="Wu L."/>
            <person name="Ma J."/>
        </authorList>
    </citation>
    <scope>NUCLEOTIDE SEQUENCE [LARGE SCALE GENOMIC DNA]</scope>
    <source>
        <strain evidence="7 8">JCM 14331</strain>
    </source>
</reference>
<organism evidence="7 8">
    <name type="scientific">Rheinheimera aquimaris</name>
    <dbReference type="NCBI Taxonomy" id="412437"/>
    <lineage>
        <taxon>Bacteria</taxon>
        <taxon>Pseudomonadati</taxon>
        <taxon>Pseudomonadota</taxon>
        <taxon>Gammaproteobacteria</taxon>
        <taxon>Chromatiales</taxon>
        <taxon>Chromatiaceae</taxon>
        <taxon>Rheinheimera</taxon>
    </lineage>
</organism>
<name>A0ABN1DR59_9GAMM</name>
<dbReference type="PANTHER" id="PTHR10695:SF46">
    <property type="entry name" value="BIFUNCTIONAL COENZYME A SYNTHASE-RELATED"/>
    <property type="match status" value="1"/>
</dbReference>
<comment type="caution">
    <text evidence="7">The sequence shown here is derived from an EMBL/GenBank/DDBJ whole genome shotgun (WGS) entry which is preliminary data.</text>
</comment>
<dbReference type="EC" id="2.7.1.24" evidence="5 6"/>
<evidence type="ECO:0000256" key="3">
    <source>
        <dbReference type="ARBA" id="ARBA00022840"/>
    </source>
</evidence>
<dbReference type="Pfam" id="PF01121">
    <property type="entry name" value="CoaE"/>
    <property type="match status" value="1"/>
</dbReference>
<accession>A0ABN1DR59</accession>
<dbReference type="GO" id="GO:0016301">
    <property type="term" value="F:kinase activity"/>
    <property type="evidence" value="ECO:0007669"/>
    <property type="project" value="UniProtKB-KW"/>
</dbReference>
<feature type="binding site" evidence="5">
    <location>
        <begin position="13"/>
        <end position="18"/>
    </location>
    <ligand>
        <name>ATP</name>
        <dbReference type="ChEBI" id="CHEBI:30616"/>
    </ligand>
</feature>
<dbReference type="NCBIfam" id="TIGR00152">
    <property type="entry name" value="dephospho-CoA kinase"/>
    <property type="match status" value="1"/>
</dbReference>
<comment type="function">
    <text evidence="5">Catalyzes the phosphorylation of the 3'-hydroxyl group of dephosphocoenzyme A to form coenzyme A.</text>
</comment>
<dbReference type="EMBL" id="BAAAEO010000002">
    <property type="protein sequence ID" value="GAA0550086.1"/>
    <property type="molecule type" value="Genomic_DNA"/>
</dbReference>
<dbReference type="Gene3D" id="3.40.50.300">
    <property type="entry name" value="P-loop containing nucleotide triphosphate hydrolases"/>
    <property type="match status" value="1"/>
</dbReference>
<dbReference type="PROSITE" id="PS51219">
    <property type="entry name" value="DPCK"/>
    <property type="match status" value="1"/>
</dbReference>
<sequence length="202" mass="22438">MSKFVVGLTGGIGCGKTTVTALFAKLGVQHIDADIVAREVVMPETPCLRAITQYFGNEILLPTGELNRAKLRQRVFTDAASKTWLEQLLHPAIRQQILRQLQELTSPYALLVAPLLLENKLDQYVQRVLVIDLPESLQLQRAMARDNADEQQIRAIMAAQLSRSERLKQADDIITNDSTPADLAPQVAALHQQYLQQANTAT</sequence>
<protein>
    <recommendedName>
        <fullName evidence="5 6">Dephospho-CoA kinase</fullName>
        <ecNumber evidence="5 6">2.7.1.24</ecNumber>
    </recommendedName>
    <alternativeName>
        <fullName evidence="5">Dephosphocoenzyme A kinase</fullName>
    </alternativeName>
</protein>
<gene>
    <name evidence="5 7" type="primary">coaE</name>
    <name evidence="7" type="ORF">GCM10009098_17220</name>
</gene>
<keyword evidence="5 7" id="KW-0418">Kinase</keyword>
<dbReference type="RefSeq" id="WP_226766643.1">
    <property type="nucleotide sequence ID" value="NZ_BAAAEO010000002.1"/>
</dbReference>
<dbReference type="HAMAP" id="MF_00376">
    <property type="entry name" value="Dephospho_CoA_kinase"/>
    <property type="match status" value="1"/>
</dbReference>
<keyword evidence="2 5" id="KW-0547">Nucleotide-binding</keyword>
<dbReference type="CDD" id="cd02022">
    <property type="entry name" value="DPCK"/>
    <property type="match status" value="1"/>
</dbReference>
<keyword evidence="5" id="KW-0963">Cytoplasm</keyword>